<evidence type="ECO:0000313" key="5">
    <source>
        <dbReference type="EMBL" id="SHE95193.1"/>
    </source>
</evidence>
<evidence type="ECO:0000259" key="4">
    <source>
        <dbReference type="PROSITE" id="PS51000"/>
    </source>
</evidence>
<dbReference type="RefSeq" id="WP_073248739.1">
    <property type="nucleotide sequence ID" value="NZ_FQVG01000025.1"/>
</dbReference>
<dbReference type="InterPro" id="IPR001034">
    <property type="entry name" value="DeoR_HTH"/>
</dbReference>
<dbReference type="EMBL" id="FQVG01000025">
    <property type="protein sequence ID" value="SHE95193.1"/>
    <property type="molecule type" value="Genomic_DNA"/>
</dbReference>
<name>A0A1M4XPK1_9CLOT</name>
<evidence type="ECO:0000256" key="2">
    <source>
        <dbReference type="ARBA" id="ARBA00023125"/>
    </source>
</evidence>
<reference evidence="6" key="1">
    <citation type="submission" date="2016-11" db="EMBL/GenBank/DDBJ databases">
        <authorList>
            <person name="Varghese N."/>
            <person name="Submissions S."/>
        </authorList>
    </citation>
    <scope>NUCLEOTIDE SEQUENCE [LARGE SCALE GENOMIC DNA]</scope>
    <source>
        <strain evidence="6">DSM 10124</strain>
    </source>
</reference>
<dbReference type="PANTHER" id="PTHR30363">
    <property type="entry name" value="HTH-TYPE TRANSCRIPTIONAL REGULATOR SRLR-RELATED"/>
    <property type="match status" value="1"/>
</dbReference>
<evidence type="ECO:0000313" key="6">
    <source>
        <dbReference type="Proteomes" id="UP000184423"/>
    </source>
</evidence>
<proteinExistence type="predicted"/>
<dbReference type="InterPro" id="IPR036388">
    <property type="entry name" value="WH-like_DNA-bd_sf"/>
</dbReference>
<dbReference type="SUPFAM" id="SSF100950">
    <property type="entry name" value="NagB/RpiA/CoA transferase-like"/>
    <property type="match status" value="1"/>
</dbReference>
<dbReference type="InterPro" id="IPR036390">
    <property type="entry name" value="WH_DNA-bd_sf"/>
</dbReference>
<keyword evidence="6" id="KW-1185">Reference proteome</keyword>
<accession>A0A1M4XPK1</accession>
<dbReference type="SMART" id="SM00420">
    <property type="entry name" value="HTH_DEOR"/>
    <property type="match status" value="1"/>
</dbReference>
<dbReference type="SMART" id="SM01134">
    <property type="entry name" value="DeoRC"/>
    <property type="match status" value="1"/>
</dbReference>
<keyword evidence="2" id="KW-0238">DNA-binding</keyword>
<organism evidence="5 6">
    <name type="scientific">Caloramator proteoclasticus DSM 10124</name>
    <dbReference type="NCBI Taxonomy" id="1121262"/>
    <lineage>
        <taxon>Bacteria</taxon>
        <taxon>Bacillati</taxon>
        <taxon>Bacillota</taxon>
        <taxon>Clostridia</taxon>
        <taxon>Eubacteriales</taxon>
        <taxon>Clostridiaceae</taxon>
        <taxon>Caloramator</taxon>
    </lineage>
</organism>
<dbReference type="Gene3D" id="1.10.10.10">
    <property type="entry name" value="Winged helix-like DNA-binding domain superfamily/Winged helix DNA-binding domain"/>
    <property type="match status" value="1"/>
</dbReference>
<gene>
    <name evidence="5" type="ORF">SAMN02746091_01460</name>
</gene>
<sequence length="250" mass="27653">MFAEERKAKILEMINSGNSVRVSELSRLFNVSEATIRRDLIELEQAGCIVRTHGGAVSKTSTNFEPSFKEKQDKFLKEKEQIAKKAASLIEDGDTVTIDSGTTTQFISKYLNAKGVTVVTNSVNLADELSDREDVEVIVTGGLLRTKTKAMVGPVAEETLKKLKVDKLFLGANGISIKSGVTTPNIVEANTKRVMIEGAKEVFLLIDSSKFDEVNFSLICPVSKIDYIVTDKLPKDYEKYEYLGIKFILT</sequence>
<feature type="domain" description="HTH deoR-type" evidence="4">
    <location>
        <begin position="3"/>
        <end position="58"/>
    </location>
</feature>
<dbReference type="Pfam" id="PF08220">
    <property type="entry name" value="HTH_DeoR"/>
    <property type="match status" value="1"/>
</dbReference>
<protein>
    <submittedName>
        <fullName evidence="5">Transcriptional regulator, DeoR family</fullName>
    </submittedName>
</protein>
<dbReference type="InterPro" id="IPR050313">
    <property type="entry name" value="Carb_Metab_HTH_regulators"/>
</dbReference>
<dbReference type="AlphaFoldDB" id="A0A1M4XPK1"/>
<keyword evidence="3" id="KW-0804">Transcription</keyword>
<dbReference type="InterPro" id="IPR014036">
    <property type="entry name" value="DeoR-like_C"/>
</dbReference>
<dbReference type="InterPro" id="IPR018356">
    <property type="entry name" value="Tscrpt_reg_HTH_DeoR_CS"/>
</dbReference>
<dbReference type="Gene3D" id="3.40.50.1360">
    <property type="match status" value="1"/>
</dbReference>
<dbReference type="SUPFAM" id="SSF46785">
    <property type="entry name" value="Winged helix' DNA-binding domain"/>
    <property type="match status" value="1"/>
</dbReference>
<dbReference type="PROSITE" id="PS00894">
    <property type="entry name" value="HTH_DEOR_1"/>
    <property type="match status" value="1"/>
</dbReference>
<dbReference type="PROSITE" id="PS51000">
    <property type="entry name" value="HTH_DEOR_2"/>
    <property type="match status" value="1"/>
</dbReference>
<dbReference type="Proteomes" id="UP000184423">
    <property type="component" value="Unassembled WGS sequence"/>
</dbReference>
<evidence type="ECO:0000256" key="1">
    <source>
        <dbReference type="ARBA" id="ARBA00023015"/>
    </source>
</evidence>
<dbReference type="PANTHER" id="PTHR30363:SF44">
    <property type="entry name" value="AGA OPERON TRANSCRIPTIONAL REPRESSOR-RELATED"/>
    <property type="match status" value="1"/>
</dbReference>
<dbReference type="GO" id="GO:0003677">
    <property type="term" value="F:DNA binding"/>
    <property type="evidence" value="ECO:0007669"/>
    <property type="project" value="UniProtKB-KW"/>
</dbReference>
<dbReference type="GO" id="GO:0003700">
    <property type="term" value="F:DNA-binding transcription factor activity"/>
    <property type="evidence" value="ECO:0007669"/>
    <property type="project" value="InterPro"/>
</dbReference>
<evidence type="ECO:0000256" key="3">
    <source>
        <dbReference type="ARBA" id="ARBA00023163"/>
    </source>
</evidence>
<dbReference type="PRINTS" id="PR00037">
    <property type="entry name" value="HTHLACR"/>
</dbReference>
<keyword evidence="1" id="KW-0805">Transcription regulation</keyword>
<dbReference type="Pfam" id="PF00455">
    <property type="entry name" value="DeoRC"/>
    <property type="match status" value="1"/>
</dbReference>
<dbReference type="InterPro" id="IPR037171">
    <property type="entry name" value="NagB/RpiA_transferase-like"/>
</dbReference>